<evidence type="ECO:0000256" key="2">
    <source>
        <dbReference type="SAM" id="SignalP"/>
    </source>
</evidence>
<feature type="transmembrane region" description="Helical" evidence="1">
    <location>
        <begin position="535"/>
        <end position="555"/>
    </location>
</feature>
<feature type="transmembrane region" description="Helical" evidence="1">
    <location>
        <begin position="602"/>
        <end position="623"/>
    </location>
</feature>
<keyword evidence="2" id="KW-0732">Signal</keyword>
<dbReference type="InterPro" id="IPR050491">
    <property type="entry name" value="AmpC-like"/>
</dbReference>
<feature type="chain" id="PRO_5042000746" evidence="2">
    <location>
        <begin position="24"/>
        <end position="624"/>
    </location>
</feature>
<accession>A0AAE3IVD5</accession>
<keyword evidence="1" id="KW-0472">Membrane</keyword>
<keyword evidence="1" id="KW-0812">Transmembrane</keyword>
<proteinExistence type="predicted"/>
<name>A0AAE3IVD5_9BACI</name>
<evidence type="ECO:0000256" key="1">
    <source>
        <dbReference type="SAM" id="Phobius"/>
    </source>
</evidence>
<dbReference type="InterPro" id="IPR012338">
    <property type="entry name" value="Beta-lactam/transpept-like"/>
</dbReference>
<keyword evidence="1" id="KW-1133">Transmembrane helix</keyword>
<gene>
    <name evidence="4" type="ORF">OEV98_15310</name>
</gene>
<dbReference type="Gene3D" id="3.40.710.10">
    <property type="entry name" value="DD-peptidase/beta-lactamase superfamily"/>
    <property type="match status" value="1"/>
</dbReference>
<dbReference type="InterPro" id="IPR001466">
    <property type="entry name" value="Beta-lactam-related"/>
</dbReference>
<sequence>MKRFAVVFLFLISLSLFTPRAFSADETTTPSGIPMEDLEKFIDDYVADYIGYTAAGASIVVVKDQEIVFSKGYGYGDIANGIPMEANTSILEWGSITKLMVWTSVMQLVEQGKIDLHEDIRNYLPNGFLEKLSYEKSITMLHLMHHTAGYEDNIFDLLISSPNQMTTLEETLKLSEPKQVYPPGEVVAYSNYTTSLAAFIVEQVTGQNFYDYVDEHILSKLHMNQSTIHLPVEEDPDILKNITKGYSLLDYSQFEESVPFYIPMYPSGGMNGTAEDLAKFAIALMPREDKQTPLFGSNQTLQEMLSTSYSVNENVPGNAHGFWEYSGAKRGLFHSGNTVAFSSNLHMVPEENFAVVVLTNQSGEINLSYGLVKALVGEDERMVEDNLPSNSNVEGTYLSARRMMDGFLSLYYYYLTPFHVTAQNENEIVVDAAGLEAIYQQTSPYVYQMTSGSAAFIPNDILYFHVKDGVVNQISTTFSDYLPMDKSNAWLMVTLLLFIFCTVYFLVSSIFLLVRAILKHQQRKPSTTISKWNGLLHLSGTGIIVNIFVLAIRMLTNSNRAYSELYIHFGLNYAFTVCSLLSIVIICFQMKKTALSKWQNTGYLLSMLSIILLIAWMIVWQFYA</sequence>
<dbReference type="EMBL" id="JAOUSF010000005">
    <property type="protein sequence ID" value="MCU9614912.1"/>
    <property type="molecule type" value="Genomic_DNA"/>
</dbReference>
<protein>
    <submittedName>
        <fullName evidence="4">Beta-lactamase family protein</fullName>
    </submittedName>
</protein>
<dbReference type="PANTHER" id="PTHR46825:SF9">
    <property type="entry name" value="BETA-LACTAMASE-RELATED DOMAIN-CONTAINING PROTEIN"/>
    <property type="match status" value="1"/>
</dbReference>
<dbReference type="Proteomes" id="UP001209318">
    <property type="component" value="Unassembled WGS sequence"/>
</dbReference>
<evidence type="ECO:0000313" key="5">
    <source>
        <dbReference type="Proteomes" id="UP001209318"/>
    </source>
</evidence>
<evidence type="ECO:0000259" key="3">
    <source>
        <dbReference type="Pfam" id="PF00144"/>
    </source>
</evidence>
<dbReference type="Pfam" id="PF00144">
    <property type="entry name" value="Beta-lactamase"/>
    <property type="match status" value="1"/>
</dbReference>
<feature type="transmembrane region" description="Helical" evidence="1">
    <location>
        <begin position="489"/>
        <end position="514"/>
    </location>
</feature>
<evidence type="ECO:0000313" key="4">
    <source>
        <dbReference type="EMBL" id="MCU9614912.1"/>
    </source>
</evidence>
<comment type="caution">
    <text evidence="4">The sequence shown here is derived from an EMBL/GenBank/DDBJ whole genome shotgun (WGS) entry which is preliminary data.</text>
</comment>
<reference evidence="4" key="1">
    <citation type="submission" date="2022-10" db="EMBL/GenBank/DDBJ databases">
        <title>Description of Fervidibacillus gen. nov. in the family Fervidibacillaceae fam. nov. with two species, Fervidibacillus albus sp. nov., and Fervidibacillus halotolerans sp. nov., isolated from tidal flat sediments.</title>
        <authorList>
            <person name="Kwon K.K."/>
            <person name="Yang S.-H."/>
        </authorList>
    </citation>
    <scope>NUCLEOTIDE SEQUENCE</scope>
    <source>
        <strain evidence="4">JCM 19140</strain>
    </source>
</reference>
<organism evidence="4 5">
    <name type="scientific">Perspicuibacillus lycopersici</name>
    <dbReference type="NCBI Taxonomy" id="1325689"/>
    <lineage>
        <taxon>Bacteria</taxon>
        <taxon>Bacillati</taxon>
        <taxon>Bacillota</taxon>
        <taxon>Bacilli</taxon>
        <taxon>Bacillales</taxon>
        <taxon>Bacillaceae</taxon>
        <taxon>Perspicuibacillus</taxon>
    </lineage>
</organism>
<dbReference type="SUPFAM" id="SSF56601">
    <property type="entry name" value="beta-lactamase/transpeptidase-like"/>
    <property type="match status" value="1"/>
</dbReference>
<feature type="signal peptide" evidence="2">
    <location>
        <begin position="1"/>
        <end position="23"/>
    </location>
</feature>
<feature type="domain" description="Beta-lactamase-related" evidence="3">
    <location>
        <begin position="43"/>
        <end position="364"/>
    </location>
</feature>
<feature type="transmembrane region" description="Helical" evidence="1">
    <location>
        <begin position="567"/>
        <end position="590"/>
    </location>
</feature>
<dbReference type="AlphaFoldDB" id="A0AAE3IVD5"/>
<dbReference type="PANTHER" id="PTHR46825">
    <property type="entry name" value="D-ALANYL-D-ALANINE-CARBOXYPEPTIDASE/ENDOPEPTIDASE AMPH"/>
    <property type="match status" value="1"/>
</dbReference>
<dbReference type="RefSeq" id="WP_263074231.1">
    <property type="nucleotide sequence ID" value="NZ_JAOUSF010000005.1"/>
</dbReference>
<keyword evidence="5" id="KW-1185">Reference proteome</keyword>